<keyword evidence="3" id="KW-1185">Reference proteome</keyword>
<feature type="signal peptide" evidence="1">
    <location>
        <begin position="1"/>
        <end position="28"/>
    </location>
</feature>
<evidence type="ECO:0000256" key="1">
    <source>
        <dbReference type="SAM" id="SignalP"/>
    </source>
</evidence>
<name>A0ABW1EI48_9BACT</name>
<accession>A0ABW1EI48</accession>
<gene>
    <name evidence="2" type="ORF">ACFPT7_15335</name>
</gene>
<keyword evidence="1" id="KW-0732">Signal</keyword>
<reference evidence="3" key="1">
    <citation type="journal article" date="2019" name="Int. J. Syst. Evol. Microbiol.">
        <title>The Global Catalogue of Microorganisms (GCM) 10K type strain sequencing project: providing services to taxonomists for standard genome sequencing and annotation.</title>
        <authorList>
            <consortium name="The Broad Institute Genomics Platform"/>
            <consortium name="The Broad Institute Genome Sequencing Center for Infectious Disease"/>
            <person name="Wu L."/>
            <person name="Ma J."/>
        </authorList>
    </citation>
    <scope>NUCLEOTIDE SEQUENCE [LARGE SCALE GENOMIC DNA]</scope>
    <source>
        <strain evidence="3">JCM 4087</strain>
    </source>
</reference>
<organism evidence="2 3">
    <name type="scientific">Acidicapsa dinghuensis</name>
    <dbReference type="NCBI Taxonomy" id="2218256"/>
    <lineage>
        <taxon>Bacteria</taxon>
        <taxon>Pseudomonadati</taxon>
        <taxon>Acidobacteriota</taxon>
        <taxon>Terriglobia</taxon>
        <taxon>Terriglobales</taxon>
        <taxon>Acidobacteriaceae</taxon>
        <taxon>Acidicapsa</taxon>
    </lineage>
</organism>
<dbReference type="RefSeq" id="WP_263339955.1">
    <property type="nucleotide sequence ID" value="NZ_JAGSYH010000005.1"/>
</dbReference>
<sequence length="378" mass="39491">MKICSLECVAVRSVLLAAAVMLPWQASAQGWWSPQPTIVTFDAPAGVGTIATGCTGQCGTFPTAIAIDGTIVGNTVNAQSISHGFLRSPSCKVYSVDPPGSTYTAVSDISLVGAITGYFSTATQTYRGFLRDPWGHYAVITVPGADKGTFPEYFSPVGHIAGHYSDDAGTHGFVVGLDGKIKTFSIASSTLTLPQGINERGTVAGYYSDGTTDHGFIRTASGQVTTFDPSGSAFTIVTGISGLGTVTGYYFDGVSQYHGFVRDAKGNFTTFDPPNSALTIPESINFQGTITGDFFDPNSTTGDQGFIRGTDGKLTVFSVPSTAPQNATSTAPAAVNVLGVVTGSYIDTSLQNHGFLRTTFPQHCGKGGNGNNDNDDWR</sequence>
<dbReference type="Proteomes" id="UP001596091">
    <property type="component" value="Unassembled WGS sequence"/>
</dbReference>
<evidence type="ECO:0000313" key="2">
    <source>
        <dbReference type="EMBL" id="MFC5863679.1"/>
    </source>
</evidence>
<comment type="caution">
    <text evidence="2">The sequence shown here is derived from an EMBL/GenBank/DDBJ whole genome shotgun (WGS) entry which is preliminary data.</text>
</comment>
<feature type="chain" id="PRO_5046439326" evidence="1">
    <location>
        <begin position="29"/>
        <end position="378"/>
    </location>
</feature>
<evidence type="ECO:0000313" key="3">
    <source>
        <dbReference type="Proteomes" id="UP001596091"/>
    </source>
</evidence>
<protein>
    <submittedName>
        <fullName evidence="2">Uncharacterized protein</fullName>
    </submittedName>
</protein>
<dbReference type="EMBL" id="JBHSPH010000005">
    <property type="protein sequence ID" value="MFC5863679.1"/>
    <property type="molecule type" value="Genomic_DNA"/>
</dbReference>
<proteinExistence type="predicted"/>